<evidence type="ECO:0000256" key="3">
    <source>
        <dbReference type="ARBA" id="ARBA00029447"/>
    </source>
</evidence>
<dbReference type="GO" id="GO:0005886">
    <property type="term" value="C:plasma membrane"/>
    <property type="evidence" value="ECO:0007669"/>
    <property type="project" value="TreeGrafter"/>
</dbReference>
<dbReference type="CDD" id="cd11386">
    <property type="entry name" value="MCP_signal"/>
    <property type="match status" value="1"/>
</dbReference>
<dbReference type="InterPro" id="IPR004089">
    <property type="entry name" value="MCPsignal_dom"/>
</dbReference>
<keyword evidence="5" id="KW-0472">Membrane</keyword>
<dbReference type="PANTHER" id="PTHR43531">
    <property type="entry name" value="PROTEIN ICFG"/>
    <property type="match status" value="1"/>
</dbReference>
<feature type="domain" description="Methyl-accepting transducer" evidence="6">
    <location>
        <begin position="396"/>
        <end position="625"/>
    </location>
</feature>
<keyword evidence="5" id="KW-0812">Transmembrane</keyword>
<comment type="subcellular location">
    <subcellularLocation>
        <location evidence="1">Membrane</location>
    </subcellularLocation>
</comment>
<dbReference type="Proteomes" id="UP000678545">
    <property type="component" value="Unassembled WGS sequence"/>
</dbReference>
<dbReference type="AlphaFoldDB" id="A0A941E8Y1"/>
<evidence type="ECO:0000256" key="5">
    <source>
        <dbReference type="SAM" id="Phobius"/>
    </source>
</evidence>
<evidence type="ECO:0000256" key="1">
    <source>
        <dbReference type="ARBA" id="ARBA00004370"/>
    </source>
</evidence>
<dbReference type="FunFam" id="1.10.287.950:FF:000001">
    <property type="entry name" value="Methyl-accepting chemotaxis sensory transducer"/>
    <property type="match status" value="1"/>
</dbReference>
<dbReference type="GO" id="GO:0004888">
    <property type="term" value="F:transmembrane signaling receptor activity"/>
    <property type="evidence" value="ECO:0007669"/>
    <property type="project" value="InterPro"/>
</dbReference>
<evidence type="ECO:0000256" key="2">
    <source>
        <dbReference type="ARBA" id="ARBA00022481"/>
    </source>
</evidence>
<dbReference type="SUPFAM" id="SSF58104">
    <property type="entry name" value="Methyl-accepting chemotaxis protein (MCP) signaling domain"/>
    <property type="match status" value="1"/>
</dbReference>
<dbReference type="GO" id="GO:0006935">
    <property type="term" value="P:chemotaxis"/>
    <property type="evidence" value="ECO:0007669"/>
    <property type="project" value="InterPro"/>
</dbReference>
<dbReference type="PROSITE" id="PS50111">
    <property type="entry name" value="CHEMOTAXIS_TRANSDUC_2"/>
    <property type="match status" value="1"/>
</dbReference>
<dbReference type="PRINTS" id="PR00260">
    <property type="entry name" value="CHEMTRNSDUCR"/>
</dbReference>
<protein>
    <recommendedName>
        <fullName evidence="6">Methyl-accepting transducer domain-containing protein</fullName>
    </recommendedName>
</protein>
<keyword evidence="8" id="KW-1185">Reference proteome</keyword>
<comment type="caution">
    <text evidence="7">The sequence shown here is derived from an EMBL/GenBank/DDBJ whole genome shotgun (WGS) entry which is preliminary data.</text>
</comment>
<evidence type="ECO:0000256" key="4">
    <source>
        <dbReference type="PROSITE-ProRule" id="PRU00284"/>
    </source>
</evidence>
<dbReference type="GO" id="GO:0007165">
    <property type="term" value="P:signal transduction"/>
    <property type="evidence" value="ECO:0007669"/>
    <property type="project" value="UniProtKB-KW"/>
</dbReference>
<sequence>MAFNIFGPGKLIMRSLRMPAKFSIIVVTLLIPLMMLLYLYVNKANADIDFAENEATGVHFHKRVNPLMDAVLFHRGQALLRLLEIEDKALTNEAANAVEKGFAAMEKALAEADPYQLKPVLAKAKEAWMDAERSTYAETAQITAKYSKINEALLELRRQISELSSLALDPDVDSYYLMAASTEKLPEVTANLAPLRGLVAYVAAKPDKADSTRTRIAAFMALIRRDVTDAKDALSRVSKVNGRALKDVDQTVFDRADAYLNLIQTTIMGPEVSGQAKAIYSAGSEVILANEALTEKTLKALGNALELRIQTLRNYRNLMLIGVIIALSIAMYALYTFYLTSMSGFKSMSKRVNMLGEGDLTTSNAAIGQDEISESINIFRTSVQALSRIVAGVRESAESISLATTEIAAGNNDLAERGAKIAGTVQHTAENMESLAAKVSHNLDNAKQADQLASSAFQVATKGGAIVSQAVETMEKITISSRKIGEITEVINGIAFQTNILALNAAVEAARAGEQGRGFAVVASEVRSLAQRSASAAKEIGDLIRDSIQDIESGARYVNDAGTTMKEIVNSVQNVTAIMDEITRESNEQSHEINEMAEAVREVDSSTQQNAAMVEEISAAVMSLEERANFLAESVKTFKIDAARATVKANKLIGY</sequence>
<organism evidence="7 8">
    <name type="scientific">Undibacterium fentianense</name>
    <dbReference type="NCBI Taxonomy" id="2828728"/>
    <lineage>
        <taxon>Bacteria</taxon>
        <taxon>Pseudomonadati</taxon>
        <taxon>Pseudomonadota</taxon>
        <taxon>Betaproteobacteria</taxon>
        <taxon>Burkholderiales</taxon>
        <taxon>Oxalobacteraceae</taxon>
        <taxon>Undibacterium</taxon>
    </lineage>
</organism>
<name>A0A941E8Y1_9BURK</name>
<dbReference type="InterPro" id="IPR004090">
    <property type="entry name" value="Chemotax_Me-accpt_rcpt"/>
</dbReference>
<dbReference type="Pfam" id="PF00015">
    <property type="entry name" value="MCPsignal"/>
    <property type="match status" value="1"/>
</dbReference>
<dbReference type="PANTHER" id="PTHR43531:SF14">
    <property type="entry name" value="METHYL-ACCEPTING CHEMOTAXIS PROTEIN I-RELATED"/>
    <property type="match status" value="1"/>
</dbReference>
<evidence type="ECO:0000313" key="7">
    <source>
        <dbReference type="EMBL" id="MBR7800798.1"/>
    </source>
</evidence>
<dbReference type="RefSeq" id="WP_212675935.1">
    <property type="nucleotide sequence ID" value="NZ_JAGSPJ010000005.1"/>
</dbReference>
<dbReference type="Gene3D" id="1.10.287.950">
    <property type="entry name" value="Methyl-accepting chemotaxis protein"/>
    <property type="match status" value="1"/>
</dbReference>
<dbReference type="InterPro" id="IPR051310">
    <property type="entry name" value="MCP_chemotaxis"/>
</dbReference>
<feature type="transmembrane region" description="Helical" evidence="5">
    <location>
        <begin position="20"/>
        <end position="41"/>
    </location>
</feature>
<accession>A0A941E8Y1</accession>
<dbReference type="EMBL" id="JAGSPJ010000005">
    <property type="protein sequence ID" value="MBR7800798.1"/>
    <property type="molecule type" value="Genomic_DNA"/>
</dbReference>
<keyword evidence="5" id="KW-1133">Transmembrane helix</keyword>
<evidence type="ECO:0000259" key="6">
    <source>
        <dbReference type="PROSITE" id="PS50111"/>
    </source>
</evidence>
<evidence type="ECO:0000313" key="8">
    <source>
        <dbReference type="Proteomes" id="UP000678545"/>
    </source>
</evidence>
<gene>
    <name evidence="7" type="ORF">KDM90_12380</name>
</gene>
<feature type="transmembrane region" description="Helical" evidence="5">
    <location>
        <begin position="318"/>
        <end position="340"/>
    </location>
</feature>
<reference evidence="7" key="1">
    <citation type="submission" date="2021-04" db="EMBL/GenBank/DDBJ databases">
        <title>novel species isolated from subtropical streams in China.</title>
        <authorList>
            <person name="Lu H."/>
        </authorList>
    </citation>
    <scope>NUCLEOTIDE SEQUENCE</scope>
    <source>
        <strain evidence="7">FT137W</strain>
    </source>
</reference>
<proteinExistence type="inferred from homology"/>
<dbReference type="SMART" id="SM00283">
    <property type="entry name" value="MA"/>
    <property type="match status" value="1"/>
</dbReference>
<keyword evidence="2" id="KW-0488">Methylation</keyword>
<comment type="similarity">
    <text evidence="3">Belongs to the methyl-accepting chemotaxis (MCP) protein family.</text>
</comment>
<keyword evidence="4" id="KW-0807">Transducer</keyword>